<reference evidence="1 2" key="1">
    <citation type="journal article" date="2020" name="Biotechnol. Biofuels">
        <title>New insights from the biogas microbiome by comprehensive genome-resolved metagenomics of nearly 1600 species originating from multiple anaerobic digesters.</title>
        <authorList>
            <person name="Campanaro S."/>
            <person name="Treu L."/>
            <person name="Rodriguez-R L.M."/>
            <person name="Kovalovszki A."/>
            <person name="Ziels R.M."/>
            <person name="Maus I."/>
            <person name="Zhu X."/>
            <person name="Kougias P.G."/>
            <person name="Basile A."/>
            <person name="Luo G."/>
            <person name="Schluter A."/>
            <person name="Konstantinidis K.T."/>
            <person name="Angelidaki I."/>
        </authorList>
    </citation>
    <scope>NUCLEOTIDE SEQUENCE [LARGE SCALE GENOMIC DNA]</scope>
    <source>
        <strain evidence="1">AS27yjCOA_202</strain>
    </source>
</reference>
<comment type="caution">
    <text evidence="1">The sequence shown here is derived from an EMBL/GenBank/DDBJ whole genome shotgun (WGS) entry which is preliminary data.</text>
</comment>
<protein>
    <submittedName>
        <fullName evidence="1">Uncharacterized protein</fullName>
    </submittedName>
</protein>
<evidence type="ECO:0000313" key="1">
    <source>
        <dbReference type="EMBL" id="NMB91655.1"/>
    </source>
</evidence>
<dbReference type="EMBL" id="JAAZNV010000007">
    <property type="protein sequence ID" value="NMB91655.1"/>
    <property type="molecule type" value="Genomic_DNA"/>
</dbReference>
<name>A0A7X9HSX9_UNCKA</name>
<sequence>MKGISNSEKLPISNDLYSFDSFPIGRNTEVIKKESRADYKKFSERFEDFKKDKEESLLWPNIATCTDKLLRISRCGFEDKDLFSYILSDEIITFDRMNNRHIYNTIIKEETKKISIDPLYAWNIYERCKNNLTLAIEKVQEESDKKINTIENIFDIKLSPNQKNIKVLVLDGSSFPDI</sequence>
<evidence type="ECO:0000313" key="2">
    <source>
        <dbReference type="Proteomes" id="UP000590542"/>
    </source>
</evidence>
<dbReference type="AlphaFoldDB" id="A0A7X9HSX9"/>
<organism evidence="1 2">
    <name type="scientific">candidate division WWE3 bacterium</name>
    <dbReference type="NCBI Taxonomy" id="2053526"/>
    <lineage>
        <taxon>Bacteria</taxon>
        <taxon>Katanobacteria</taxon>
    </lineage>
</organism>
<accession>A0A7X9HSX9</accession>
<proteinExistence type="predicted"/>
<dbReference type="Proteomes" id="UP000590542">
    <property type="component" value="Unassembled WGS sequence"/>
</dbReference>
<gene>
    <name evidence="1" type="ORF">GYA37_02275</name>
</gene>